<comment type="caution">
    <text evidence="3">The sequence shown here is derived from an EMBL/GenBank/DDBJ whole genome shotgun (WGS) entry which is preliminary data.</text>
</comment>
<evidence type="ECO:0000259" key="2">
    <source>
        <dbReference type="SMART" id="SM01080"/>
    </source>
</evidence>
<dbReference type="Proteomes" id="UP000807785">
    <property type="component" value="Unassembled WGS sequence"/>
</dbReference>
<feature type="transmembrane region" description="Helical" evidence="1">
    <location>
        <begin position="98"/>
        <end position="119"/>
    </location>
</feature>
<feature type="domain" description="CHASE2" evidence="2">
    <location>
        <begin position="120"/>
        <end position="446"/>
    </location>
</feature>
<keyword evidence="1" id="KW-0812">Transmembrane</keyword>
<sequence length="515" mass="56905">MRLWAAQDYVAHEVATALDRNIRVVPVLTDGARMPTREQLPPRLAALADCQGLTIDDAHFREDFDRLVDVIEQRPRRWGERERDRALRLLRYVKRTSVVVPLIVPLVFFAAWVRLFSMWGIDTQIASYTLWLSKGLSPVAGEHRAAIVALDEHTERVLGRAYDGAPFWRGEHARLVERLSQAGAAVIAFDFFFERDTEFDAALAEAVRLAGERGTRVVFGVRAIDHGIPRLTPALLQTGARWGVLCIGHKRGYLFTAPLARALPQADEAAQAADCRRADSPALALAAVFDAEPADVCAARRSITLASGSNRISHLQFSEMQHMRSTPAQCPALARDDDVATGLLVLSPLDYWRQPPQRHSYADLLDPQRAVPEGLTGRTLLVGVETAAARDVHIVERGLWREERFGVELHADALRNLLSGFTVRPLQASTQFAIMLAFALLGAGARFLTLHVSRGARIAILVALLLAYFALSVVLSSLGILLNPMYDIVAFALAYRILGWLESRADSAIVAEPVQ</sequence>
<keyword evidence="1" id="KW-0472">Membrane</keyword>
<dbReference type="EMBL" id="JADJEV010000005">
    <property type="protein sequence ID" value="MBK6975305.1"/>
    <property type="molecule type" value="Genomic_DNA"/>
</dbReference>
<accession>A0A9D7E9I1</accession>
<keyword evidence="1" id="KW-1133">Transmembrane helix</keyword>
<protein>
    <submittedName>
        <fullName evidence="3">CHASE2 domain-containing protein</fullName>
    </submittedName>
</protein>
<evidence type="ECO:0000313" key="4">
    <source>
        <dbReference type="Proteomes" id="UP000807785"/>
    </source>
</evidence>
<gene>
    <name evidence="3" type="ORF">IPH26_20970</name>
</gene>
<evidence type="ECO:0000256" key="1">
    <source>
        <dbReference type="SAM" id="Phobius"/>
    </source>
</evidence>
<name>A0A9D7E9I1_9PROT</name>
<dbReference type="AlphaFoldDB" id="A0A9D7E9I1"/>
<proteinExistence type="predicted"/>
<evidence type="ECO:0000313" key="3">
    <source>
        <dbReference type="EMBL" id="MBK6975305.1"/>
    </source>
</evidence>
<dbReference type="InterPro" id="IPR007890">
    <property type="entry name" value="CHASE2"/>
</dbReference>
<dbReference type="Pfam" id="PF05226">
    <property type="entry name" value="CHASE2"/>
    <property type="match status" value="1"/>
</dbReference>
<feature type="transmembrane region" description="Helical" evidence="1">
    <location>
        <begin position="428"/>
        <end position="448"/>
    </location>
</feature>
<organism evidence="3 4">
    <name type="scientific">Candidatus Methylophosphatis roskildensis</name>
    <dbReference type="NCBI Taxonomy" id="2899263"/>
    <lineage>
        <taxon>Bacteria</taxon>
        <taxon>Pseudomonadati</taxon>
        <taxon>Pseudomonadota</taxon>
        <taxon>Betaproteobacteria</taxon>
        <taxon>Nitrosomonadales</taxon>
        <taxon>Sterolibacteriaceae</taxon>
        <taxon>Candidatus Methylophosphatis</taxon>
    </lineage>
</organism>
<reference evidence="3" key="1">
    <citation type="submission" date="2020-10" db="EMBL/GenBank/DDBJ databases">
        <title>Connecting structure to function with the recovery of over 1000 high-quality activated sludge metagenome-assembled genomes encoding full-length rRNA genes using long-read sequencing.</title>
        <authorList>
            <person name="Singleton C.M."/>
            <person name="Petriglieri F."/>
            <person name="Kristensen J.M."/>
            <person name="Kirkegaard R.H."/>
            <person name="Michaelsen T.Y."/>
            <person name="Andersen M.H."/>
            <person name="Karst S.M."/>
            <person name="Dueholm M.S."/>
            <person name="Nielsen P.H."/>
            <person name="Albertsen M."/>
        </authorList>
    </citation>
    <scope>NUCLEOTIDE SEQUENCE</scope>
    <source>
        <strain evidence="3">Bjer_18-Q3-R1-45_BAT3C.347</strain>
    </source>
</reference>
<feature type="transmembrane region" description="Helical" evidence="1">
    <location>
        <begin position="460"/>
        <end position="482"/>
    </location>
</feature>
<dbReference type="SMART" id="SM01080">
    <property type="entry name" value="CHASE2"/>
    <property type="match status" value="1"/>
</dbReference>